<dbReference type="SUPFAM" id="SSF81383">
    <property type="entry name" value="F-box domain"/>
    <property type="match status" value="1"/>
</dbReference>
<organism evidence="2 3">
    <name type="scientific">Arthrobotrys musiformis</name>
    <dbReference type="NCBI Taxonomy" id="47236"/>
    <lineage>
        <taxon>Eukaryota</taxon>
        <taxon>Fungi</taxon>
        <taxon>Dikarya</taxon>
        <taxon>Ascomycota</taxon>
        <taxon>Pezizomycotina</taxon>
        <taxon>Orbiliomycetes</taxon>
        <taxon>Orbiliales</taxon>
        <taxon>Orbiliaceae</taxon>
        <taxon>Arthrobotrys</taxon>
    </lineage>
</organism>
<dbReference type="InterPro" id="IPR036047">
    <property type="entry name" value="F-box-like_dom_sf"/>
</dbReference>
<keyword evidence="3" id="KW-1185">Reference proteome</keyword>
<name>A0AAV9VYV5_9PEZI</name>
<evidence type="ECO:0000313" key="2">
    <source>
        <dbReference type="EMBL" id="KAK6497830.1"/>
    </source>
</evidence>
<dbReference type="CDD" id="cd09917">
    <property type="entry name" value="F-box_SF"/>
    <property type="match status" value="1"/>
</dbReference>
<dbReference type="InterPro" id="IPR001810">
    <property type="entry name" value="F-box_dom"/>
</dbReference>
<accession>A0AAV9VYV5</accession>
<evidence type="ECO:0000259" key="1">
    <source>
        <dbReference type="PROSITE" id="PS50181"/>
    </source>
</evidence>
<dbReference type="AlphaFoldDB" id="A0AAV9VYV5"/>
<feature type="domain" description="F-box" evidence="1">
    <location>
        <begin position="15"/>
        <end position="46"/>
    </location>
</feature>
<dbReference type="PROSITE" id="PS50181">
    <property type="entry name" value="FBOX"/>
    <property type="match status" value="1"/>
</dbReference>
<dbReference type="Pfam" id="PF00646">
    <property type="entry name" value="F-box"/>
    <property type="match status" value="1"/>
</dbReference>
<sequence length="479" mass="54710">MTANINLAVGADPPAVSVTTLPTELTFLILSFLSPKDYKKFSSISKTCRNACIPFIFRHIRLFPENIPLWKNNPQICLAVRRVSLYTLQHGRDNVAQLLDFWRVCTNAVGLFPHITGIKLLYLSTSFYLQRKDLSERDSLDVKHLQLDNRIFSAIFSTLSTFPFYYTTLKRIHIEMDRFGAIDEIALLEISDENQYFLDSTDRVMAGAGLDHTPFPRGVEEATLTSREVHFTLPGYNMHSFTSLQYCQDSLSSFSILGTPADPVAQRTRLRDAYIENPVVGPKVPEYTYPNVTTLCVSSSFMVNEYFYELPARFPNVTELRVHDHSARLGLVLTGQLEEVTSMLREFKKLKGVILPWPLKEVDDFDWERPGWDPVPPVPVEEIEAIVTSWLQDLELKYLDKMAFWSWNGTGKDTRCDAVIFTAARSWREEKGSKGLGIKRVNCGTREEMFPILGKGWKPVCWIDYSKQMAREGLVIGAY</sequence>
<protein>
    <recommendedName>
        <fullName evidence="1">F-box domain-containing protein</fullName>
    </recommendedName>
</protein>
<comment type="caution">
    <text evidence="2">The sequence shown here is derived from an EMBL/GenBank/DDBJ whole genome shotgun (WGS) entry which is preliminary data.</text>
</comment>
<dbReference type="EMBL" id="JAVHJL010000009">
    <property type="protein sequence ID" value="KAK6497830.1"/>
    <property type="molecule type" value="Genomic_DNA"/>
</dbReference>
<proteinExistence type="predicted"/>
<dbReference type="Proteomes" id="UP001370758">
    <property type="component" value="Unassembled WGS sequence"/>
</dbReference>
<gene>
    <name evidence="2" type="ORF">TWF481_012232</name>
</gene>
<reference evidence="2 3" key="1">
    <citation type="submission" date="2023-08" db="EMBL/GenBank/DDBJ databases">
        <authorList>
            <person name="Palmer J.M."/>
        </authorList>
    </citation>
    <scope>NUCLEOTIDE SEQUENCE [LARGE SCALE GENOMIC DNA]</scope>
    <source>
        <strain evidence="2 3">TWF481</strain>
    </source>
</reference>
<evidence type="ECO:0000313" key="3">
    <source>
        <dbReference type="Proteomes" id="UP001370758"/>
    </source>
</evidence>